<dbReference type="GO" id="GO:0003677">
    <property type="term" value="F:DNA binding"/>
    <property type="evidence" value="ECO:0007669"/>
    <property type="project" value="UniProtKB-KW"/>
</dbReference>
<keyword evidence="4" id="KW-0378">Hydrolase</keyword>
<comment type="similarity">
    <text evidence="2">Belongs to the uracil-DNA glycosylase (UDG) superfamily. SMUG1 family.</text>
</comment>
<evidence type="ECO:0000256" key="1">
    <source>
        <dbReference type="ARBA" id="ARBA00004123"/>
    </source>
</evidence>
<evidence type="ECO:0000256" key="5">
    <source>
        <dbReference type="ARBA" id="ARBA00023125"/>
    </source>
</evidence>
<dbReference type="GO" id="GO:0005634">
    <property type="term" value="C:nucleus"/>
    <property type="evidence" value="ECO:0007669"/>
    <property type="project" value="UniProtKB-SubCell"/>
</dbReference>
<evidence type="ECO:0000256" key="6">
    <source>
        <dbReference type="ARBA" id="ARBA00023204"/>
    </source>
</evidence>
<reference evidence="13 14" key="1">
    <citation type="submission" date="2024-04" db="EMBL/GenBank/DDBJ databases">
        <authorList>
            <person name="Waldvogel A.-M."/>
            <person name="Schoenle A."/>
        </authorList>
    </citation>
    <scope>NUCLEOTIDE SEQUENCE [LARGE SCALE GENOMIC DNA]</scope>
</reference>
<dbReference type="Pfam" id="PF17751">
    <property type="entry name" value="SKICH"/>
    <property type="match status" value="1"/>
</dbReference>
<feature type="compositionally biased region" description="Basic residues" evidence="9">
    <location>
        <begin position="885"/>
        <end position="897"/>
    </location>
</feature>
<sequence length="897" mass="103446">MLNGAGLDRSAVSTDPEEQQPQRDSSTLLPGEDACVAAGLARSPGGGGSVSWLFLQAELELDLHLRGLSFSEPVRFVYNPLQYAWNLHRSFVETYCKAGVRVLFLGMNPGPFGMGQTGVPFGEVKSVVEWMQISGEVGRPPEEHPKRRVVGLQCTQSEVSGARFWGFFRKLCHDPHLFFRHCFVHNLCPLMFMASSGKNLTPPELKRAEREALLAQCDAALCRVVRVLGVSLVIGVGRVAEHRARKALSTVGSSARVEGIMHPSPRNPAANKGWEAVARGRLEELGPVSQSVVKSFCRYFSLSSSMDLSGPPRPSRPSMDPPGPPATARFRNVGRFYFPQIRVECHVSLGPEPRWSNRDWIGIFKVGWTSLKEYYTYTWVNVPDSFSEGAAVDCCALFHAFYLPRPGPAEYQFVYVDQSGLERGRSGAFTFCSPKPLEELETVREEPGEEAGTEGEPKGKEEEELMLVVPRATLLQRRLEDSVKRVLSLQAELDQTRSELREERERRERGEREWGREREALTKEMSEMKMTIAQYTDTLQRMEGTHQNVKYNQENLSTELSKLLREKEESVRRIQELQEDLRTLTEREREDQAEADRLRERVKKYSSQMKHEEEKRKALQSQCESLSSELRGLQERLDSSELQSPSLRRDLREITSRHSQLHTELQQSRLQGAQLSLQLSQDQLQLREERATWTLEREESRVAAETEQKRLEELNAELRRTEVWLQDERAERERLERELHQLRAQQRELQELKSVRRKTETEEQQSSTDDTEEDPCPKEDGETACDEDTSSSSSPQLCSQSSVEEEEELYESAKDDLSVHRPAICSDLCDPYMWKKSEEEEERRVRRGERRDERKKSEEEEERRVRRGERRDERKKSEEEEERRVRRGKRRDKRTEE</sequence>
<evidence type="ECO:0000256" key="4">
    <source>
        <dbReference type="ARBA" id="ARBA00022801"/>
    </source>
</evidence>
<dbReference type="InterPro" id="IPR041611">
    <property type="entry name" value="SKICH"/>
</dbReference>
<feature type="region of interest" description="Disordered" evidence="9">
    <location>
        <begin position="1"/>
        <end position="29"/>
    </location>
</feature>
<evidence type="ECO:0000313" key="13">
    <source>
        <dbReference type="EMBL" id="CAL1608495.1"/>
    </source>
</evidence>
<evidence type="ECO:0000256" key="8">
    <source>
        <dbReference type="SAM" id="Coils"/>
    </source>
</evidence>
<feature type="region of interest" description="Disordered" evidence="9">
    <location>
        <begin position="305"/>
        <end position="325"/>
    </location>
</feature>
<dbReference type="PANTHER" id="PTHR13235:SF2">
    <property type="entry name" value="SINGLE-STRAND SELECTIVE MONOFUNCTIONAL URACIL DNA GLYCOSYLASE"/>
    <property type="match status" value="1"/>
</dbReference>
<feature type="compositionally biased region" description="Pro residues" evidence="9">
    <location>
        <begin position="311"/>
        <end position="325"/>
    </location>
</feature>
<accession>A0AAV2M5G8</accession>
<keyword evidence="14" id="KW-1185">Reference proteome</keyword>
<dbReference type="InterPro" id="IPR005122">
    <property type="entry name" value="Uracil-DNA_glycosylase-like"/>
</dbReference>
<dbReference type="Pfam" id="PF07888">
    <property type="entry name" value="CALCOCO1"/>
    <property type="match status" value="1"/>
</dbReference>
<dbReference type="AlphaFoldDB" id="A0AAV2M5G8"/>
<dbReference type="Gene3D" id="3.40.470.10">
    <property type="entry name" value="Uracil-DNA glycosylase-like domain"/>
    <property type="match status" value="1"/>
</dbReference>
<gene>
    <name evidence="13" type="ORF">KC01_LOCUS35418</name>
</gene>
<dbReference type="InterPro" id="IPR039134">
    <property type="entry name" value="SMUG1"/>
</dbReference>
<keyword evidence="7" id="KW-0539">Nucleus</keyword>
<organism evidence="13 14">
    <name type="scientific">Knipowitschia caucasica</name>
    <name type="common">Caucasian dwarf goby</name>
    <name type="synonym">Pomatoschistus caucasicus</name>
    <dbReference type="NCBI Taxonomy" id="637954"/>
    <lineage>
        <taxon>Eukaryota</taxon>
        <taxon>Metazoa</taxon>
        <taxon>Chordata</taxon>
        <taxon>Craniata</taxon>
        <taxon>Vertebrata</taxon>
        <taxon>Euteleostomi</taxon>
        <taxon>Actinopterygii</taxon>
        <taxon>Neopterygii</taxon>
        <taxon>Teleostei</taxon>
        <taxon>Neoteleostei</taxon>
        <taxon>Acanthomorphata</taxon>
        <taxon>Gobiaria</taxon>
        <taxon>Gobiiformes</taxon>
        <taxon>Gobioidei</taxon>
        <taxon>Gobiidae</taxon>
        <taxon>Gobiinae</taxon>
        <taxon>Knipowitschia</taxon>
    </lineage>
</organism>
<keyword evidence="3" id="KW-0227">DNA damage</keyword>
<name>A0AAV2M5G8_KNICA</name>
<evidence type="ECO:0000259" key="10">
    <source>
        <dbReference type="Pfam" id="PF03167"/>
    </source>
</evidence>
<evidence type="ECO:0000256" key="9">
    <source>
        <dbReference type="SAM" id="MobiDB-lite"/>
    </source>
</evidence>
<evidence type="ECO:0000256" key="7">
    <source>
        <dbReference type="ARBA" id="ARBA00023242"/>
    </source>
</evidence>
<evidence type="ECO:0000256" key="2">
    <source>
        <dbReference type="ARBA" id="ARBA00007889"/>
    </source>
</evidence>
<evidence type="ECO:0000313" key="14">
    <source>
        <dbReference type="Proteomes" id="UP001497482"/>
    </source>
</evidence>
<proteinExistence type="inferred from homology"/>
<dbReference type="GO" id="GO:0000703">
    <property type="term" value="F:oxidized pyrimidine nucleobase lesion DNA N-glycosylase activity"/>
    <property type="evidence" value="ECO:0007669"/>
    <property type="project" value="TreeGrafter"/>
</dbReference>
<dbReference type="Proteomes" id="UP001497482">
    <property type="component" value="Chromosome 6"/>
</dbReference>
<dbReference type="InterPro" id="IPR012852">
    <property type="entry name" value="CALCOCO1-like"/>
</dbReference>
<dbReference type="Gene3D" id="2.60.40.2840">
    <property type="match status" value="1"/>
</dbReference>
<feature type="compositionally biased region" description="Basic and acidic residues" evidence="9">
    <location>
        <begin position="833"/>
        <end position="884"/>
    </location>
</feature>
<dbReference type="SUPFAM" id="SSF52141">
    <property type="entry name" value="Uracil-DNA glycosylase-like"/>
    <property type="match status" value="1"/>
</dbReference>
<feature type="region of interest" description="Disordered" evidence="9">
    <location>
        <begin position="441"/>
        <end position="461"/>
    </location>
</feature>
<dbReference type="PANTHER" id="PTHR13235">
    <property type="entry name" value="SINGLE-STRAND SELECTIVE MONOFUNCTIONAL URACIL DNA GLYCOSYLASE"/>
    <property type="match status" value="1"/>
</dbReference>
<feature type="compositionally biased region" description="Low complexity" evidence="9">
    <location>
        <begin position="790"/>
        <end position="802"/>
    </location>
</feature>
<feature type="coiled-coil region" evidence="8">
    <location>
        <begin position="479"/>
        <end position="643"/>
    </location>
</feature>
<protein>
    <submittedName>
        <fullName evidence="13">Uncharacterized protein</fullName>
    </submittedName>
</protein>
<feature type="domain" description="Calcium binding and coiled-coil" evidence="11">
    <location>
        <begin position="622"/>
        <end position="770"/>
    </location>
</feature>
<dbReference type="GO" id="GO:0006284">
    <property type="term" value="P:base-excision repair"/>
    <property type="evidence" value="ECO:0007669"/>
    <property type="project" value="InterPro"/>
</dbReference>
<feature type="domain" description="Uracil-DNA glycosylase-like" evidence="10">
    <location>
        <begin position="95"/>
        <end position="269"/>
    </location>
</feature>
<comment type="subcellular location">
    <subcellularLocation>
        <location evidence="1">Nucleus</location>
    </subcellularLocation>
</comment>
<keyword evidence="5" id="KW-0238">DNA-binding</keyword>
<dbReference type="GO" id="GO:0017065">
    <property type="term" value="F:single-strand selective uracil DNA N-glycosylase activity"/>
    <property type="evidence" value="ECO:0007669"/>
    <property type="project" value="InterPro"/>
</dbReference>
<dbReference type="Pfam" id="PF03167">
    <property type="entry name" value="UDG"/>
    <property type="match status" value="1"/>
</dbReference>
<dbReference type="EMBL" id="OZ035828">
    <property type="protein sequence ID" value="CAL1608495.1"/>
    <property type="molecule type" value="Genomic_DNA"/>
</dbReference>
<feature type="domain" description="SKICH" evidence="12">
    <location>
        <begin position="329"/>
        <end position="431"/>
    </location>
</feature>
<evidence type="ECO:0000259" key="12">
    <source>
        <dbReference type="Pfam" id="PF17751"/>
    </source>
</evidence>
<dbReference type="CDD" id="cd19374">
    <property type="entry name" value="UDG-F3_SMUG1-like"/>
    <property type="match status" value="1"/>
</dbReference>
<keyword evidence="8" id="KW-0175">Coiled coil</keyword>
<feature type="region of interest" description="Disordered" evidence="9">
    <location>
        <begin position="753"/>
        <end position="897"/>
    </location>
</feature>
<dbReference type="InterPro" id="IPR036895">
    <property type="entry name" value="Uracil-DNA_glycosylase-like_sf"/>
</dbReference>
<dbReference type="FunFam" id="3.40.470.10:FF:000005">
    <property type="entry name" value="Single-strand selective monofunctional uracil DNA glycosylase"/>
    <property type="match status" value="1"/>
</dbReference>
<evidence type="ECO:0000259" key="11">
    <source>
        <dbReference type="Pfam" id="PF07888"/>
    </source>
</evidence>
<evidence type="ECO:0000256" key="3">
    <source>
        <dbReference type="ARBA" id="ARBA00022763"/>
    </source>
</evidence>
<keyword evidence="6" id="KW-0234">DNA repair</keyword>